<keyword evidence="3" id="KW-1185">Reference proteome</keyword>
<sequence>MKLLWCVFIEEPHTRICCVRIPNRPLAAVCAFIQLSVSLTSLFQHVFSIYKHNHVFLCRSGIPEDAPIEVRYLAYDVIIFDFGLMHRVLGTEECVANYLDGGYMRFGWCIEQTTALTIAIISLLCMPRPLWLLWPGLLLQSSYSLGLSVLTMATAPKLLEALGGRVDLPLALMFSAYLFGFFFNWIFTFILWHHYWHLERLYAPPSVKRGRSFKGPGVANL</sequence>
<dbReference type="AlphaFoldDB" id="A0A0D6M4D7"/>
<evidence type="ECO:0000256" key="1">
    <source>
        <dbReference type="SAM" id="Phobius"/>
    </source>
</evidence>
<keyword evidence="1" id="KW-0812">Transmembrane</keyword>
<keyword evidence="1" id="KW-1133">Transmembrane helix</keyword>
<evidence type="ECO:0000313" key="3">
    <source>
        <dbReference type="Proteomes" id="UP000054495"/>
    </source>
</evidence>
<dbReference type="Proteomes" id="UP000054495">
    <property type="component" value="Unassembled WGS sequence"/>
</dbReference>
<accession>A0A0D6M4D7</accession>
<feature type="transmembrane region" description="Helical" evidence="1">
    <location>
        <begin position="130"/>
        <end position="150"/>
    </location>
</feature>
<keyword evidence="1" id="KW-0472">Membrane</keyword>
<organism evidence="2 3">
    <name type="scientific">Ancylostoma ceylanicum</name>
    <dbReference type="NCBI Taxonomy" id="53326"/>
    <lineage>
        <taxon>Eukaryota</taxon>
        <taxon>Metazoa</taxon>
        <taxon>Ecdysozoa</taxon>
        <taxon>Nematoda</taxon>
        <taxon>Chromadorea</taxon>
        <taxon>Rhabditida</taxon>
        <taxon>Rhabditina</taxon>
        <taxon>Rhabditomorpha</taxon>
        <taxon>Strongyloidea</taxon>
        <taxon>Ancylostomatidae</taxon>
        <taxon>Ancylostomatinae</taxon>
        <taxon>Ancylostoma</taxon>
    </lineage>
</organism>
<feature type="transmembrane region" description="Helical" evidence="1">
    <location>
        <begin position="170"/>
        <end position="192"/>
    </location>
</feature>
<dbReference type="PANTHER" id="PTHR40288">
    <property type="entry name" value="PROTEIN CBG16535-RELATED"/>
    <property type="match status" value="1"/>
</dbReference>
<protein>
    <submittedName>
        <fullName evidence="2">Uncharacterized protein</fullName>
    </submittedName>
</protein>
<name>A0A0D6M4D7_9BILA</name>
<gene>
    <name evidence="2" type="ORF">ANCCEY_02568</name>
</gene>
<reference evidence="2 3" key="1">
    <citation type="submission" date="2013-05" db="EMBL/GenBank/DDBJ databases">
        <title>Draft genome of the parasitic nematode Anyclostoma ceylanicum.</title>
        <authorList>
            <person name="Mitreva M."/>
        </authorList>
    </citation>
    <scope>NUCLEOTIDE SEQUENCE [LARGE SCALE GENOMIC DNA]</scope>
</reference>
<evidence type="ECO:0000313" key="2">
    <source>
        <dbReference type="EMBL" id="EPB78338.1"/>
    </source>
</evidence>
<proteinExistence type="predicted"/>
<dbReference type="PANTHER" id="PTHR40288:SF1">
    <property type="entry name" value="EXPERA DOMAIN-CONTAINING PROTEIN"/>
    <property type="match status" value="1"/>
</dbReference>
<dbReference type="EMBL" id="KE124814">
    <property type="protein sequence ID" value="EPB78338.1"/>
    <property type="molecule type" value="Genomic_DNA"/>
</dbReference>